<evidence type="ECO:0000313" key="2">
    <source>
        <dbReference type="EMBL" id="EDS43969.1"/>
    </source>
</evidence>
<dbReference type="SUPFAM" id="SSF56436">
    <property type="entry name" value="C-type lectin-like"/>
    <property type="match status" value="1"/>
</dbReference>
<proteinExistence type="predicted"/>
<reference evidence="2" key="1">
    <citation type="submission" date="2007-03" db="EMBL/GenBank/DDBJ databases">
        <title>Annotation of Culex pipiens quinquefasciatus.</title>
        <authorList>
            <consortium name="The Broad Institute Genome Sequencing Platform"/>
            <person name="Atkinson P.W."/>
            <person name="Hemingway J."/>
            <person name="Christensen B.M."/>
            <person name="Higgs S."/>
            <person name="Kodira C."/>
            <person name="Hannick L."/>
            <person name="Megy K."/>
            <person name="O'Leary S."/>
            <person name="Pearson M."/>
            <person name="Haas B.J."/>
            <person name="Mauceli E."/>
            <person name="Wortman J.R."/>
            <person name="Lee N.H."/>
            <person name="Guigo R."/>
            <person name="Stanke M."/>
            <person name="Alvarado L."/>
            <person name="Amedeo P."/>
            <person name="Antoine C.H."/>
            <person name="Arensburger P."/>
            <person name="Bidwell S.L."/>
            <person name="Crawford M."/>
            <person name="Camaro F."/>
            <person name="Devon K."/>
            <person name="Engels R."/>
            <person name="Hammond M."/>
            <person name="Howarth C."/>
            <person name="Koehrsen M."/>
            <person name="Lawson D."/>
            <person name="Montgomery P."/>
            <person name="Nene V."/>
            <person name="Nusbaum C."/>
            <person name="Puiu D."/>
            <person name="Romero-Severson J."/>
            <person name="Severson D.W."/>
            <person name="Shumway M."/>
            <person name="Sisk P."/>
            <person name="Stolte C."/>
            <person name="Zeng Q."/>
            <person name="Eisenstadt E."/>
            <person name="Fraser-Liggett C."/>
            <person name="Strausberg R."/>
            <person name="Galagan J."/>
            <person name="Birren B."/>
            <person name="Collins F.H."/>
        </authorList>
    </citation>
    <scope>NUCLEOTIDE SEQUENCE [LARGE SCALE GENOMIC DNA]</scope>
    <source>
        <strain evidence="2">JHB</strain>
    </source>
</reference>
<dbReference type="OMA" id="CHENIHY"/>
<evidence type="ECO:0000259" key="1">
    <source>
        <dbReference type="PROSITE" id="PS50041"/>
    </source>
</evidence>
<dbReference type="eggNOG" id="KOG4297">
    <property type="taxonomic scope" value="Eukaryota"/>
</dbReference>
<dbReference type="InterPro" id="IPR016187">
    <property type="entry name" value="CTDL_fold"/>
</dbReference>
<protein>
    <submittedName>
        <fullName evidence="2">Galactose-specific C-type lectin</fullName>
    </submittedName>
</protein>
<dbReference type="STRING" id="7176.B0XAZ9"/>
<dbReference type="CDD" id="cd00037">
    <property type="entry name" value="CLECT"/>
    <property type="match status" value="1"/>
</dbReference>
<keyword evidence="2" id="KW-0430">Lectin</keyword>
<dbReference type="PANTHER" id="PTHR22803">
    <property type="entry name" value="MANNOSE, PHOSPHOLIPASE, LECTIN RECEPTOR RELATED"/>
    <property type="match status" value="1"/>
</dbReference>
<accession>B0XAZ9</accession>
<dbReference type="KEGG" id="cqu:CpipJ_CPIJ016688"/>
<organism>
    <name type="scientific">Culex quinquefasciatus</name>
    <name type="common">Southern house mosquito</name>
    <name type="synonym">Culex pungens</name>
    <dbReference type="NCBI Taxonomy" id="7176"/>
    <lineage>
        <taxon>Eukaryota</taxon>
        <taxon>Metazoa</taxon>
        <taxon>Ecdysozoa</taxon>
        <taxon>Arthropoda</taxon>
        <taxon>Hexapoda</taxon>
        <taxon>Insecta</taxon>
        <taxon>Pterygota</taxon>
        <taxon>Neoptera</taxon>
        <taxon>Endopterygota</taxon>
        <taxon>Diptera</taxon>
        <taxon>Nematocera</taxon>
        <taxon>Culicoidea</taxon>
        <taxon>Culicidae</taxon>
        <taxon>Culicinae</taxon>
        <taxon>Culicini</taxon>
        <taxon>Culex</taxon>
        <taxon>Culex</taxon>
    </lineage>
</organism>
<dbReference type="GO" id="GO:0030246">
    <property type="term" value="F:carbohydrate binding"/>
    <property type="evidence" value="ECO:0007669"/>
    <property type="project" value="UniProtKB-KW"/>
</dbReference>
<dbReference type="EnsemblMetazoa" id="CPIJ016688-RA">
    <property type="protein sequence ID" value="CPIJ016688-PA"/>
    <property type="gene ID" value="CPIJ016688"/>
</dbReference>
<dbReference type="OrthoDB" id="7773875at2759"/>
<gene>
    <name evidence="3" type="primary">6050169</name>
    <name evidence="2" type="ORF">CpipJ_CPIJ016688</name>
</gene>
<dbReference type="PROSITE" id="PS50041">
    <property type="entry name" value="C_TYPE_LECTIN_2"/>
    <property type="match status" value="1"/>
</dbReference>
<dbReference type="HOGENOM" id="CLU_049894_10_0_1"/>
<dbReference type="InterPro" id="IPR001304">
    <property type="entry name" value="C-type_lectin-like"/>
</dbReference>
<dbReference type="AlphaFoldDB" id="B0XAZ9"/>
<dbReference type="Pfam" id="PF00059">
    <property type="entry name" value="Lectin_C"/>
    <property type="match status" value="1"/>
</dbReference>
<dbReference type="VEuPathDB" id="VectorBase:CQUJHB009726"/>
<dbReference type="InterPro" id="IPR050111">
    <property type="entry name" value="C-type_lectin/snaclec_domain"/>
</dbReference>
<keyword evidence="4" id="KW-1185">Reference proteome</keyword>
<dbReference type="InterPro" id="IPR016186">
    <property type="entry name" value="C-type_lectin-like/link_sf"/>
</dbReference>
<evidence type="ECO:0000313" key="4">
    <source>
        <dbReference type="Proteomes" id="UP000002320"/>
    </source>
</evidence>
<name>B0XAZ9_CULQU</name>
<dbReference type="SMART" id="SM00034">
    <property type="entry name" value="CLECT"/>
    <property type="match status" value="1"/>
</dbReference>
<dbReference type="VEuPathDB" id="VectorBase:CPIJ016688"/>
<dbReference type="EMBL" id="DS232604">
    <property type="protein sequence ID" value="EDS43969.1"/>
    <property type="molecule type" value="Genomic_DNA"/>
</dbReference>
<dbReference type="InParanoid" id="B0XAZ9"/>
<evidence type="ECO:0000313" key="3">
    <source>
        <dbReference type="EnsemblMetazoa" id="CPIJ016688-PA"/>
    </source>
</evidence>
<feature type="domain" description="C-type lectin" evidence="1">
    <location>
        <begin position="1"/>
        <end position="127"/>
    </location>
</feature>
<reference evidence="3" key="2">
    <citation type="submission" date="2021-02" db="UniProtKB">
        <authorList>
            <consortium name="EnsemblMetazoa"/>
        </authorList>
    </citation>
    <scope>IDENTIFICATION</scope>
    <source>
        <strain evidence="3">JHB</strain>
    </source>
</reference>
<dbReference type="Proteomes" id="UP000002320">
    <property type="component" value="Unassembled WGS sequence"/>
</dbReference>
<dbReference type="FunCoup" id="B0XAZ9">
    <property type="interactions" value="20"/>
</dbReference>
<sequence>MTQTWQNSRESQNANWFKAVEHCHSLGMQLVTIESKAKNDEVATFINTTESYNKYNYWIGGSDLAQKFSFKWLATGKPFEYTNWSANEPNNANNNEDCVHIVHQPQLRQFWTWNDHRCSKELDFLCENIASPVSGDSSEIKFFK</sequence>
<dbReference type="Gene3D" id="3.10.100.10">
    <property type="entry name" value="Mannose-Binding Protein A, subunit A"/>
    <property type="match status" value="1"/>
</dbReference>